<evidence type="ECO:0000313" key="3">
    <source>
        <dbReference type="EMBL" id="KAK2142814.1"/>
    </source>
</evidence>
<evidence type="ECO:0000256" key="1">
    <source>
        <dbReference type="SAM" id="Coils"/>
    </source>
</evidence>
<feature type="compositionally biased region" description="Basic and acidic residues" evidence="2">
    <location>
        <begin position="45"/>
        <end position="63"/>
    </location>
</feature>
<comment type="caution">
    <text evidence="3">The sequence shown here is derived from an EMBL/GenBank/DDBJ whole genome shotgun (WGS) entry which is preliminary data.</text>
</comment>
<reference evidence="3" key="1">
    <citation type="journal article" date="2023" name="Mol. Biol. Evol.">
        <title>Third-Generation Sequencing Reveals the Adaptive Role of the Epigenome in Three Deep-Sea Polychaetes.</title>
        <authorList>
            <person name="Perez M."/>
            <person name="Aroh O."/>
            <person name="Sun Y."/>
            <person name="Lan Y."/>
            <person name="Juniper S.K."/>
            <person name="Young C.R."/>
            <person name="Angers B."/>
            <person name="Qian P.Y."/>
        </authorList>
    </citation>
    <scope>NUCLEOTIDE SEQUENCE</scope>
    <source>
        <strain evidence="3">P08H-3</strain>
    </source>
</reference>
<protein>
    <submittedName>
        <fullName evidence="3">Uncharacterized protein</fullName>
    </submittedName>
</protein>
<name>A0AAD9IXP7_9ANNE</name>
<gene>
    <name evidence="3" type="ORF">LSH36_910g00050</name>
</gene>
<accession>A0AAD9IXP7</accession>
<feature type="region of interest" description="Disordered" evidence="2">
    <location>
        <begin position="38"/>
        <end position="63"/>
    </location>
</feature>
<feature type="compositionally biased region" description="Basic and acidic residues" evidence="2">
    <location>
        <begin position="566"/>
        <end position="583"/>
    </location>
</feature>
<organism evidence="3 4">
    <name type="scientific">Paralvinella palmiformis</name>
    <dbReference type="NCBI Taxonomy" id="53620"/>
    <lineage>
        <taxon>Eukaryota</taxon>
        <taxon>Metazoa</taxon>
        <taxon>Spiralia</taxon>
        <taxon>Lophotrochozoa</taxon>
        <taxon>Annelida</taxon>
        <taxon>Polychaeta</taxon>
        <taxon>Sedentaria</taxon>
        <taxon>Canalipalpata</taxon>
        <taxon>Terebellida</taxon>
        <taxon>Terebelliformia</taxon>
        <taxon>Alvinellidae</taxon>
        <taxon>Paralvinella</taxon>
    </lineage>
</organism>
<feature type="compositionally biased region" description="Basic residues" evidence="2">
    <location>
        <begin position="584"/>
        <end position="593"/>
    </location>
</feature>
<keyword evidence="1" id="KW-0175">Coiled coil</keyword>
<evidence type="ECO:0000256" key="2">
    <source>
        <dbReference type="SAM" id="MobiDB-lite"/>
    </source>
</evidence>
<sequence length="593" mass="66813">MVSKAGDKSKSVSAVTFPVCVFSVVFFLQNTTPNCTEVTAGENNDSEKPKSPAVEKRINQKAKPEDKKKRIAVFKKISEGRILELERKLLEKDAEILQLQDDNLSLEEQVKELESVIELTKSDGRAYSPEIRMKVFEAIVAQVPTKHISSLIKRFSLRSGITLTYIPHRSTVEAMVRELGAISDLQTAEAILAGGTAEDYHMHICDSIDNLANVYCSFHGKEYQIIRWGPISNISNSLTDRCAANHAAIQLVNASWDKTLNELNCHSQGQVWGSDCCASKIVVQINKLHFKDGKGDPWGFKIFLDDNKLPHGLIPQYTGNHLHVLFHICGVFIELHALFTEYLEQGPTCGGLRASVLADFVSVLGQIEMQVLGLLGKLLTGPWMKKFYTAAVDQIDHVGGIQVIKQLVQKLKDLKETPVDLLCCATDFFGNNLDKENSTLFKLREPPKDITLYSSMMTACLQAVIDVLERQYKNYFTGDWEISKRLRLETKSARSHNIDAEEVIGMFSAAKQKAANATTCFLSCKMRAQKNRTVDYLDRLEKIKRYQIIIQAIQIGGKQRSKTRMNQKDLEVEASRRLAEKKADKRHNYKKQK</sequence>
<proteinExistence type="predicted"/>
<keyword evidence="4" id="KW-1185">Reference proteome</keyword>
<feature type="region of interest" description="Disordered" evidence="2">
    <location>
        <begin position="561"/>
        <end position="593"/>
    </location>
</feature>
<dbReference type="AlphaFoldDB" id="A0AAD9IXP7"/>
<feature type="coiled-coil region" evidence="1">
    <location>
        <begin position="82"/>
        <end position="123"/>
    </location>
</feature>
<dbReference type="Proteomes" id="UP001208570">
    <property type="component" value="Unassembled WGS sequence"/>
</dbReference>
<evidence type="ECO:0000313" key="4">
    <source>
        <dbReference type="Proteomes" id="UP001208570"/>
    </source>
</evidence>
<dbReference type="EMBL" id="JAODUP010000910">
    <property type="protein sequence ID" value="KAK2142814.1"/>
    <property type="molecule type" value="Genomic_DNA"/>
</dbReference>